<evidence type="ECO:0000313" key="4">
    <source>
        <dbReference type="Proteomes" id="UP000177798"/>
    </source>
</evidence>
<accession>A0A1D9QA55</accession>
<evidence type="ECO:0000256" key="1">
    <source>
        <dbReference type="SAM" id="Phobius"/>
    </source>
</evidence>
<name>A0A1D9QA55_SCLS1</name>
<organism evidence="3 4">
    <name type="scientific">Sclerotinia sclerotiorum (strain ATCC 18683 / 1980 / Ss-1)</name>
    <name type="common">White mold</name>
    <name type="synonym">Whetzelinia sclerotiorum</name>
    <dbReference type="NCBI Taxonomy" id="665079"/>
    <lineage>
        <taxon>Eukaryota</taxon>
        <taxon>Fungi</taxon>
        <taxon>Dikarya</taxon>
        <taxon>Ascomycota</taxon>
        <taxon>Pezizomycotina</taxon>
        <taxon>Leotiomycetes</taxon>
        <taxon>Helotiales</taxon>
        <taxon>Sclerotiniaceae</taxon>
        <taxon>Sclerotinia</taxon>
    </lineage>
</organism>
<evidence type="ECO:0000259" key="2">
    <source>
        <dbReference type="Pfam" id="PF20684"/>
    </source>
</evidence>
<dbReference type="PANTHER" id="PTHR38794:SF1">
    <property type="entry name" value="INTEGRAL MEMBRANE PROTEIN"/>
    <property type="match status" value="1"/>
</dbReference>
<dbReference type="Proteomes" id="UP000177798">
    <property type="component" value="Chromosome 8"/>
</dbReference>
<evidence type="ECO:0000313" key="3">
    <source>
        <dbReference type="EMBL" id="APA11796.1"/>
    </source>
</evidence>
<dbReference type="Pfam" id="PF20684">
    <property type="entry name" value="Fung_rhodopsin"/>
    <property type="match status" value="1"/>
</dbReference>
<feature type="transmembrane region" description="Helical" evidence="1">
    <location>
        <begin position="50"/>
        <end position="75"/>
    </location>
</feature>
<dbReference type="VEuPathDB" id="FungiDB:sscle_08g065660"/>
<feature type="transmembrane region" description="Helical" evidence="1">
    <location>
        <begin position="128"/>
        <end position="150"/>
    </location>
</feature>
<feature type="transmembrane region" description="Helical" evidence="1">
    <location>
        <begin position="170"/>
        <end position="194"/>
    </location>
</feature>
<keyword evidence="1" id="KW-0472">Membrane</keyword>
<feature type="domain" description="Rhodopsin" evidence="2">
    <location>
        <begin position="34"/>
        <end position="265"/>
    </location>
</feature>
<dbReference type="AlphaFoldDB" id="A0A1D9QA55"/>
<dbReference type="EMBL" id="CP017821">
    <property type="protein sequence ID" value="APA11796.1"/>
    <property type="molecule type" value="Genomic_DNA"/>
</dbReference>
<dbReference type="InterPro" id="IPR049326">
    <property type="entry name" value="Rhodopsin_dom_fungi"/>
</dbReference>
<dbReference type="OrthoDB" id="3918601at2759"/>
<proteinExistence type="predicted"/>
<dbReference type="PANTHER" id="PTHR38794">
    <property type="entry name" value="INTEGRAL MEMBRANE PROTEIN"/>
    <property type="match status" value="1"/>
</dbReference>
<gene>
    <name evidence="3" type="ORF">sscle_08g065660</name>
</gene>
<protein>
    <recommendedName>
        <fullName evidence="2">Rhodopsin domain-containing protein</fullName>
    </recommendedName>
</protein>
<keyword evidence="1" id="KW-0812">Transmembrane</keyword>
<feature type="transmembrane region" description="Helical" evidence="1">
    <location>
        <begin position="19"/>
        <end position="38"/>
    </location>
</feature>
<sequence>MNQTQALITDTNKTPLVQIFVWLPLATSFMGVCARLGTKLAIFKKLEWQDHLITISLLFSIGQSVAVVIACENGFGQLLGTMSDGQLEALQKAEYSASLLYITSLYFAKMSIVLFIDDFTPIPAERMATKILGLVISLWAISSIFAVAFQCRLPRVWDGIYGDCFDQTAFWNYNAIVNIVTDASLVSLITFIALHIRTTWSRKLTLICIFGSRICVVAAVSCQLYYSNEEMHDPTFDPWTTTICNQIVQCLSIVTACVPYLKPFLDSLESGMLRTDDLRRRGGTTVEGYRDVNVNSSEGSKRAKIGKIISQKLSLTSQDDEDDQELADFVPAHPAGQSDAVIAVDEGFLWDGQSQTSQSRIIKKTRTWKVDVN</sequence>
<keyword evidence="1" id="KW-1133">Transmembrane helix</keyword>
<reference evidence="4" key="1">
    <citation type="journal article" date="2017" name="Genome Biol. Evol.">
        <title>The complete genome sequence of the phytopathogenic fungus Sclerotinia sclerotiorum reveals insights into the genome architecture of broad host range pathogens.</title>
        <authorList>
            <person name="Derbyshire M."/>
            <person name="Denton-Giles M."/>
            <person name="Hegedus D."/>
            <person name="Seifbarghy S."/>
            <person name="Rollins J."/>
            <person name="van Kan J."/>
            <person name="Seidl M.F."/>
            <person name="Faino L."/>
            <person name="Mbengue M."/>
            <person name="Navaud O."/>
            <person name="Raffaele S."/>
            <person name="Hammond-Kosack K."/>
            <person name="Heard S."/>
            <person name="Oliver R."/>
        </authorList>
    </citation>
    <scope>NUCLEOTIDE SEQUENCE [LARGE SCALE GENOMIC DNA]</scope>
    <source>
        <strain evidence="4">ATCC 18683 / 1980 / Ss-1</strain>
    </source>
</reference>
<feature type="transmembrane region" description="Helical" evidence="1">
    <location>
        <begin position="95"/>
        <end position="116"/>
    </location>
</feature>